<dbReference type="RefSeq" id="XP_008082020.1">
    <property type="nucleotide sequence ID" value="XM_008083829.1"/>
</dbReference>
<protein>
    <submittedName>
        <fullName evidence="2">Uncharacterized protein</fullName>
    </submittedName>
</protein>
<dbReference type="EMBL" id="KE145363">
    <property type="protein sequence ID" value="EPE30609.1"/>
    <property type="molecule type" value="Genomic_DNA"/>
</dbReference>
<keyword evidence="1" id="KW-0472">Membrane</keyword>
<feature type="transmembrane region" description="Helical" evidence="1">
    <location>
        <begin position="37"/>
        <end position="58"/>
    </location>
</feature>
<dbReference type="AlphaFoldDB" id="S3D0B3"/>
<name>S3D0B3_GLAL2</name>
<dbReference type="Proteomes" id="UP000016922">
    <property type="component" value="Unassembled WGS sequence"/>
</dbReference>
<dbReference type="OrthoDB" id="3501153at2759"/>
<keyword evidence="3" id="KW-1185">Reference proteome</keyword>
<sequence length="279" mass="31682">MSAYEKLSTADSETSNSDTESLDKLILYRRHSWKQRLLDACILTLSFTSILIGALTLFKTTHLINSINTFTSQPLPQLQIQPLNRQDPSEVPQNCGSSITEALAKNCIFNIYANAWLPPQCFDQEAYDKWIDPKNDLVEFGHAGKFEWWEDKNHTRPIDQKELGRLKGAHTVQAYHVAHCLFDWDATVKAMKKVVGGESPVWVHSKLLESHHVGHCLMVIASQKHFYQFEWASVAEVTFGFGECVRLDAMGKIEAVFDKVRRVTMDSPDLTESVVVLEN</sequence>
<reference evidence="2 3" key="1">
    <citation type="journal article" date="2013" name="BMC Genomics">
        <title>Genomics-driven discovery of the pneumocandin biosynthetic gene cluster in the fungus Glarea lozoyensis.</title>
        <authorList>
            <person name="Chen L."/>
            <person name="Yue Q."/>
            <person name="Zhang X."/>
            <person name="Xiang M."/>
            <person name="Wang C."/>
            <person name="Li S."/>
            <person name="Che Y."/>
            <person name="Ortiz-Lopez F.J."/>
            <person name="Bills G.F."/>
            <person name="Liu X."/>
            <person name="An Z."/>
        </authorList>
    </citation>
    <scope>NUCLEOTIDE SEQUENCE [LARGE SCALE GENOMIC DNA]</scope>
    <source>
        <strain evidence="3">ATCC 20868 / MF5171</strain>
    </source>
</reference>
<keyword evidence="1" id="KW-0812">Transmembrane</keyword>
<dbReference type="GeneID" id="19462631"/>
<proteinExistence type="predicted"/>
<gene>
    <name evidence="2" type="ORF">GLAREA_03576</name>
</gene>
<dbReference type="HOGENOM" id="CLU_997650_0_0_1"/>
<dbReference type="PANTHER" id="PTHR35896">
    <property type="entry name" value="IG-LIKE DOMAIN-CONTAINING PROTEIN"/>
    <property type="match status" value="1"/>
</dbReference>
<accession>S3D0B3</accession>
<evidence type="ECO:0000313" key="2">
    <source>
        <dbReference type="EMBL" id="EPE30609.1"/>
    </source>
</evidence>
<dbReference type="OMA" id="NCIFNIY"/>
<dbReference type="PANTHER" id="PTHR35896:SF3">
    <property type="entry name" value="MAJOR FACILITATOR SUPERFAMILY TRANSPORTER"/>
    <property type="match status" value="1"/>
</dbReference>
<dbReference type="InterPro" id="IPR053008">
    <property type="entry name" value="Phomopsin_biosynth_assoc"/>
</dbReference>
<evidence type="ECO:0000256" key="1">
    <source>
        <dbReference type="SAM" id="Phobius"/>
    </source>
</evidence>
<organism evidence="2 3">
    <name type="scientific">Glarea lozoyensis (strain ATCC 20868 / MF5171)</name>
    <dbReference type="NCBI Taxonomy" id="1116229"/>
    <lineage>
        <taxon>Eukaryota</taxon>
        <taxon>Fungi</taxon>
        <taxon>Dikarya</taxon>
        <taxon>Ascomycota</taxon>
        <taxon>Pezizomycotina</taxon>
        <taxon>Leotiomycetes</taxon>
        <taxon>Helotiales</taxon>
        <taxon>Helotiaceae</taxon>
        <taxon>Glarea</taxon>
    </lineage>
</organism>
<keyword evidence="1" id="KW-1133">Transmembrane helix</keyword>
<evidence type="ECO:0000313" key="3">
    <source>
        <dbReference type="Proteomes" id="UP000016922"/>
    </source>
</evidence>
<dbReference type="KEGG" id="glz:GLAREA_03576"/>